<feature type="region of interest" description="Disordered" evidence="1">
    <location>
        <begin position="1"/>
        <end position="40"/>
    </location>
</feature>
<evidence type="ECO:0000313" key="2">
    <source>
        <dbReference type="EMBL" id="KIZ44753.1"/>
    </source>
</evidence>
<dbReference type="Proteomes" id="UP000032515">
    <property type="component" value="Unassembled WGS sequence"/>
</dbReference>
<name>A0A0D7EVE5_RHOPL</name>
<dbReference type="EMBL" id="JXXE01000178">
    <property type="protein sequence ID" value="KIZ44753.1"/>
    <property type="molecule type" value="Genomic_DNA"/>
</dbReference>
<dbReference type="AlphaFoldDB" id="A0A0D7EVE5"/>
<feature type="non-terminal residue" evidence="2">
    <location>
        <position position="1"/>
    </location>
</feature>
<proteinExistence type="predicted"/>
<evidence type="ECO:0000313" key="3">
    <source>
        <dbReference type="Proteomes" id="UP000032515"/>
    </source>
</evidence>
<reference evidence="2 3" key="1">
    <citation type="submission" date="2014-11" db="EMBL/GenBank/DDBJ databases">
        <title>Genomics and ecophysiology of heterotrophic nitrogen fixing bacteria isolated from estuarine surface water.</title>
        <authorList>
            <person name="Bentzon-Tilia M."/>
            <person name="Severin I."/>
            <person name="Hansen L.H."/>
            <person name="Riemann L."/>
        </authorList>
    </citation>
    <scope>NUCLEOTIDE SEQUENCE [LARGE SCALE GENOMIC DNA]</scope>
    <source>
        <strain evidence="2 3">BAL398</strain>
    </source>
</reference>
<feature type="compositionally biased region" description="Basic and acidic residues" evidence="1">
    <location>
        <begin position="1"/>
        <end position="10"/>
    </location>
</feature>
<accession>A0A0D7EVE5</accession>
<evidence type="ECO:0000256" key="1">
    <source>
        <dbReference type="SAM" id="MobiDB-lite"/>
    </source>
</evidence>
<comment type="caution">
    <text evidence="2">The sequence shown here is derived from an EMBL/GenBank/DDBJ whole genome shotgun (WGS) entry which is preliminary data.</text>
</comment>
<sequence>RIKEEREATSVERLANRAIDAERRQEASGGIDPASQRELQSERAIVSGSQQSAAREAREAAAAVEAARAIAEYPAQSLPASLIQTDALAKLRAEQEQIVRELETERTMAETIKAQRMK</sequence>
<organism evidence="2 3">
    <name type="scientific">Rhodopseudomonas palustris</name>
    <dbReference type="NCBI Taxonomy" id="1076"/>
    <lineage>
        <taxon>Bacteria</taxon>
        <taxon>Pseudomonadati</taxon>
        <taxon>Pseudomonadota</taxon>
        <taxon>Alphaproteobacteria</taxon>
        <taxon>Hyphomicrobiales</taxon>
        <taxon>Nitrobacteraceae</taxon>
        <taxon>Rhodopseudomonas</taxon>
    </lineage>
</organism>
<dbReference type="PATRIC" id="fig|1076.23.peg.1149"/>
<gene>
    <name evidence="2" type="ORF">OO17_09045</name>
</gene>
<protein>
    <submittedName>
        <fullName evidence="2">Uncharacterized protein</fullName>
    </submittedName>
</protein>